<comment type="caution">
    <text evidence="2">The sequence shown here is derived from an EMBL/GenBank/DDBJ whole genome shotgun (WGS) entry which is preliminary data.</text>
</comment>
<evidence type="ECO:0000313" key="3">
    <source>
        <dbReference type="Proteomes" id="UP001610334"/>
    </source>
</evidence>
<reference evidence="2 3" key="1">
    <citation type="submission" date="2024-07" db="EMBL/GenBank/DDBJ databases">
        <title>Section-level genome sequencing and comparative genomics of Aspergillus sections Usti and Cavernicolus.</title>
        <authorList>
            <consortium name="Lawrence Berkeley National Laboratory"/>
            <person name="Nybo J.L."/>
            <person name="Vesth T.C."/>
            <person name="Theobald S."/>
            <person name="Frisvad J.C."/>
            <person name="Larsen T.O."/>
            <person name="Kjaerboelling I."/>
            <person name="Rothschild-Mancinelli K."/>
            <person name="Lyhne E.K."/>
            <person name="Kogle M.E."/>
            <person name="Barry K."/>
            <person name="Clum A."/>
            <person name="Na H."/>
            <person name="Ledsgaard L."/>
            <person name="Lin J."/>
            <person name="Lipzen A."/>
            <person name="Kuo A."/>
            <person name="Riley R."/>
            <person name="Mondo S."/>
            <person name="Labutti K."/>
            <person name="Haridas S."/>
            <person name="Pangalinan J."/>
            <person name="Salamov A.A."/>
            <person name="Simmons B.A."/>
            <person name="Magnuson J.K."/>
            <person name="Chen J."/>
            <person name="Drula E."/>
            <person name="Henrissat B."/>
            <person name="Wiebenga A."/>
            <person name="Lubbers R.J."/>
            <person name="Gomes A.C."/>
            <person name="Makela M.R."/>
            <person name="Stajich J."/>
            <person name="Grigoriev I.V."/>
            <person name="Mortensen U.H."/>
            <person name="De Vries R.P."/>
            <person name="Baker S.E."/>
            <person name="Andersen M.R."/>
        </authorList>
    </citation>
    <scope>NUCLEOTIDE SEQUENCE [LARGE SCALE GENOMIC DNA]</scope>
    <source>
        <strain evidence="2 3">CBS 588.65</strain>
    </source>
</reference>
<evidence type="ECO:0000313" key="2">
    <source>
        <dbReference type="EMBL" id="KAL2822101.1"/>
    </source>
</evidence>
<feature type="transmembrane region" description="Helical" evidence="1">
    <location>
        <begin position="6"/>
        <end position="27"/>
    </location>
</feature>
<evidence type="ECO:0000256" key="1">
    <source>
        <dbReference type="SAM" id="Phobius"/>
    </source>
</evidence>
<accession>A0ABR4I3C5</accession>
<dbReference type="Proteomes" id="UP001610334">
    <property type="component" value="Unassembled WGS sequence"/>
</dbReference>
<keyword evidence="1" id="KW-0472">Membrane</keyword>
<sequence length="99" mass="11060">MGLSNSAIIVIVIVACLASVTLGAALFKQYNPADGMAVRRFSREQEMYMRSVRLKNMGYNYRESRTPMPRDIDDCGRFVTLLVDGRCDTYGNSKSGILI</sequence>
<gene>
    <name evidence="2" type="ORF">BJX63DRAFT_427446</name>
</gene>
<protein>
    <submittedName>
        <fullName evidence="2">Uncharacterized protein</fullName>
    </submittedName>
</protein>
<keyword evidence="3" id="KW-1185">Reference proteome</keyword>
<organism evidence="2 3">
    <name type="scientific">Aspergillus granulosus</name>
    <dbReference type="NCBI Taxonomy" id="176169"/>
    <lineage>
        <taxon>Eukaryota</taxon>
        <taxon>Fungi</taxon>
        <taxon>Dikarya</taxon>
        <taxon>Ascomycota</taxon>
        <taxon>Pezizomycotina</taxon>
        <taxon>Eurotiomycetes</taxon>
        <taxon>Eurotiomycetidae</taxon>
        <taxon>Eurotiales</taxon>
        <taxon>Aspergillaceae</taxon>
        <taxon>Aspergillus</taxon>
        <taxon>Aspergillus subgen. Nidulantes</taxon>
    </lineage>
</organism>
<name>A0ABR4I3C5_9EURO</name>
<keyword evidence="1" id="KW-1133">Transmembrane helix</keyword>
<keyword evidence="1" id="KW-0812">Transmembrane</keyword>
<proteinExistence type="predicted"/>
<dbReference type="EMBL" id="JBFXLT010000003">
    <property type="protein sequence ID" value="KAL2822101.1"/>
    <property type="molecule type" value="Genomic_DNA"/>
</dbReference>